<sequence>MKRLTYLVIHSTDTPQGREVTAAEIRDWHTSPKPRGRGWKQVGYSDIIHLNGDVTNLVPYDNDQKVDPWEITNGVAGINSLSRHVVYSGGKDPGGNFVLDTRTAEQRLSLANYVRQTIAQHPRIKVAGHNQFTKAKKCPSFNVPQWLRAIGVAEKNIYNGEVNL</sequence>
<dbReference type="SUPFAM" id="SSF55846">
    <property type="entry name" value="N-acetylmuramoyl-L-alanine amidase-like"/>
    <property type="match status" value="1"/>
</dbReference>
<keyword evidence="3" id="KW-1185">Reference proteome</keyword>
<dbReference type="AlphaFoldDB" id="L8JNS1"/>
<accession>L8JNS1</accession>
<comment type="caution">
    <text evidence="2">The sequence shown here is derived from an EMBL/GenBank/DDBJ whole genome shotgun (WGS) entry which is preliminary data.</text>
</comment>
<dbReference type="RefSeq" id="WP_009582450.1">
    <property type="nucleotide sequence ID" value="NZ_AMZN01000082.1"/>
</dbReference>
<evidence type="ECO:0000313" key="3">
    <source>
        <dbReference type="Proteomes" id="UP000011135"/>
    </source>
</evidence>
<name>L8JNS1_9BACT</name>
<proteinExistence type="predicted"/>
<dbReference type="Gene3D" id="3.40.80.10">
    <property type="entry name" value="Peptidoglycan recognition protein-like"/>
    <property type="match status" value="1"/>
</dbReference>
<feature type="domain" description="N-acetylmuramoyl-L-alanine amidase" evidence="1">
    <location>
        <begin position="3"/>
        <end position="140"/>
    </location>
</feature>
<gene>
    <name evidence="2" type="ORF">C900_05360</name>
</gene>
<dbReference type="GO" id="GO:0009253">
    <property type="term" value="P:peptidoglycan catabolic process"/>
    <property type="evidence" value="ECO:0007669"/>
    <property type="project" value="InterPro"/>
</dbReference>
<dbReference type="OrthoDB" id="1037861at2"/>
<dbReference type="Pfam" id="PF01510">
    <property type="entry name" value="Amidase_2"/>
    <property type="match status" value="1"/>
</dbReference>
<dbReference type="eggNOG" id="COG3023">
    <property type="taxonomic scope" value="Bacteria"/>
</dbReference>
<evidence type="ECO:0000313" key="2">
    <source>
        <dbReference type="EMBL" id="ELR69164.1"/>
    </source>
</evidence>
<dbReference type="InterPro" id="IPR002502">
    <property type="entry name" value="Amidase_domain"/>
</dbReference>
<protein>
    <submittedName>
        <fullName evidence="2">N-acetylmuramoyl-L-alanine amidase</fullName>
    </submittedName>
</protein>
<dbReference type="STRING" id="1237149.C900_05360"/>
<dbReference type="Proteomes" id="UP000011135">
    <property type="component" value="Unassembled WGS sequence"/>
</dbReference>
<dbReference type="GO" id="GO:0008745">
    <property type="term" value="F:N-acetylmuramoyl-L-alanine amidase activity"/>
    <property type="evidence" value="ECO:0007669"/>
    <property type="project" value="InterPro"/>
</dbReference>
<reference evidence="2 3" key="1">
    <citation type="submission" date="2012-12" db="EMBL/GenBank/DDBJ databases">
        <title>Genome assembly of Fulvivirga imtechensis AK7.</title>
        <authorList>
            <person name="Nupur N."/>
            <person name="Khatri I."/>
            <person name="Kumar R."/>
            <person name="Subramanian S."/>
            <person name="Pinnaka A."/>
        </authorList>
    </citation>
    <scope>NUCLEOTIDE SEQUENCE [LARGE SCALE GENOMIC DNA]</scope>
    <source>
        <strain evidence="2 3">AK7</strain>
    </source>
</reference>
<evidence type="ECO:0000259" key="1">
    <source>
        <dbReference type="Pfam" id="PF01510"/>
    </source>
</evidence>
<dbReference type="EMBL" id="AMZN01000082">
    <property type="protein sequence ID" value="ELR69164.1"/>
    <property type="molecule type" value="Genomic_DNA"/>
</dbReference>
<dbReference type="InterPro" id="IPR036505">
    <property type="entry name" value="Amidase/PGRP_sf"/>
</dbReference>
<organism evidence="2 3">
    <name type="scientific">Fulvivirga imtechensis AK7</name>
    <dbReference type="NCBI Taxonomy" id="1237149"/>
    <lineage>
        <taxon>Bacteria</taxon>
        <taxon>Pseudomonadati</taxon>
        <taxon>Bacteroidota</taxon>
        <taxon>Cytophagia</taxon>
        <taxon>Cytophagales</taxon>
        <taxon>Fulvivirgaceae</taxon>
        <taxon>Fulvivirga</taxon>
    </lineage>
</organism>